<dbReference type="RefSeq" id="XP_003032525.1">
    <property type="nucleotide sequence ID" value="XM_003032479.1"/>
</dbReference>
<feature type="compositionally biased region" description="Basic and acidic residues" evidence="1">
    <location>
        <begin position="26"/>
        <end position="64"/>
    </location>
</feature>
<name>D8Q332_SCHCM</name>
<proteinExistence type="predicted"/>
<feature type="compositionally biased region" description="Acidic residues" evidence="1">
    <location>
        <begin position="292"/>
        <end position="304"/>
    </location>
</feature>
<dbReference type="STRING" id="578458.D8Q332"/>
<feature type="compositionally biased region" description="Polar residues" evidence="1">
    <location>
        <begin position="100"/>
        <end position="112"/>
    </location>
</feature>
<feature type="region of interest" description="Disordered" evidence="1">
    <location>
        <begin position="1"/>
        <end position="79"/>
    </location>
</feature>
<dbReference type="OrthoDB" id="3058933at2759"/>
<dbReference type="AlphaFoldDB" id="D8Q332"/>
<dbReference type="KEGG" id="scm:SCHCO_02726610"/>
<feature type="compositionally biased region" description="Basic residues" evidence="1">
    <location>
        <begin position="230"/>
        <end position="239"/>
    </location>
</feature>
<keyword evidence="3" id="KW-1185">Reference proteome</keyword>
<reference evidence="2 3" key="1">
    <citation type="journal article" date="2010" name="Nat. Biotechnol.">
        <title>Genome sequence of the model mushroom Schizophyllum commune.</title>
        <authorList>
            <person name="Ohm R.A."/>
            <person name="de Jong J.F."/>
            <person name="Lugones L.G."/>
            <person name="Aerts A."/>
            <person name="Kothe E."/>
            <person name="Stajich J.E."/>
            <person name="de Vries R.P."/>
            <person name="Record E."/>
            <person name="Levasseur A."/>
            <person name="Baker S.E."/>
            <person name="Bartholomew K.A."/>
            <person name="Coutinho P.M."/>
            <person name="Erdmann S."/>
            <person name="Fowler T.J."/>
            <person name="Gathman A.C."/>
            <person name="Lombard V."/>
            <person name="Henrissat B."/>
            <person name="Knabe N."/>
            <person name="Kuees U."/>
            <person name="Lilly W.W."/>
            <person name="Lindquist E."/>
            <person name="Lucas S."/>
            <person name="Magnuson J.K."/>
            <person name="Piumi F."/>
            <person name="Raudaskoski M."/>
            <person name="Salamov A."/>
            <person name="Schmutz J."/>
            <person name="Schwarze F.W.M.R."/>
            <person name="vanKuyk P.A."/>
            <person name="Horton J.S."/>
            <person name="Grigoriev I.V."/>
            <person name="Woesten H.A.B."/>
        </authorList>
    </citation>
    <scope>NUCLEOTIDE SEQUENCE [LARGE SCALE GENOMIC DNA]</scope>
    <source>
        <strain evidence="3">H4-8 / FGSC 9210</strain>
    </source>
</reference>
<sequence length="304" mass="34873">MGPSRNTRQRSDKATEPTRQSARNRQPAERRAAADDAAQRDAADRAREQRRKEKRKEQRDEAEQRALVVEQDDESEKVRHLEEELARMRIERDAAVHAAEQQSTASKVTTNDPAPDSIPRPKNMNKVKISDVREKLDLAGDENKPEWLDLRQVIRDMTTAGFIDWTLNWRSQKSKKLGKIYDAVEENVPALRRFHNQWGTELLVKEFFQTHKTYKSCIKNPKSYRAKVARARAQRHLAQRRANAQDVLRAPSPPDDPFPRAEGPASMDIDEDDRMEGSSGLSYEEKNGSDSELSDIDDDDETAD</sequence>
<evidence type="ECO:0000256" key="1">
    <source>
        <dbReference type="SAM" id="MobiDB-lite"/>
    </source>
</evidence>
<feature type="region of interest" description="Disordered" evidence="1">
    <location>
        <begin position="95"/>
        <end position="123"/>
    </location>
</feature>
<evidence type="ECO:0000313" key="2">
    <source>
        <dbReference type="EMBL" id="EFI97622.1"/>
    </source>
</evidence>
<dbReference type="OMA" id="HFENDWA"/>
<protein>
    <submittedName>
        <fullName evidence="2">Uncharacterized protein</fullName>
    </submittedName>
</protein>
<dbReference type="HOGENOM" id="CLU_915738_0_0_1"/>
<dbReference type="InParanoid" id="D8Q332"/>
<dbReference type="VEuPathDB" id="FungiDB:SCHCODRAFT_02726610"/>
<organism evidence="3">
    <name type="scientific">Schizophyllum commune (strain H4-8 / FGSC 9210)</name>
    <name type="common">Split gill fungus</name>
    <dbReference type="NCBI Taxonomy" id="578458"/>
    <lineage>
        <taxon>Eukaryota</taxon>
        <taxon>Fungi</taxon>
        <taxon>Dikarya</taxon>
        <taxon>Basidiomycota</taxon>
        <taxon>Agaricomycotina</taxon>
        <taxon>Agaricomycetes</taxon>
        <taxon>Agaricomycetidae</taxon>
        <taxon>Agaricales</taxon>
        <taxon>Schizophyllaceae</taxon>
        <taxon>Schizophyllum</taxon>
    </lineage>
</organism>
<dbReference type="Proteomes" id="UP000007431">
    <property type="component" value="Unassembled WGS sequence"/>
</dbReference>
<feature type="region of interest" description="Disordered" evidence="1">
    <location>
        <begin position="230"/>
        <end position="304"/>
    </location>
</feature>
<evidence type="ECO:0000313" key="3">
    <source>
        <dbReference type="Proteomes" id="UP000007431"/>
    </source>
</evidence>
<gene>
    <name evidence="2" type="ORF">SCHCODRAFT_233954</name>
</gene>
<dbReference type="GeneID" id="9590310"/>
<accession>D8Q332</accession>
<dbReference type="EMBL" id="GL377305">
    <property type="protein sequence ID" value="EFI97622.1"/>
    <property type="molecule type" value="Genomic_DNA"/>
</dbReference>